<feature type="region of interest" description="Disordered" evidence="8">
    <location>
        <begin position="955"/>
        <end position="994"/>
    </location>
</feature>
<dbReference type="InterPro" id="IPR000547">
    <property type="entry name" value="Clathrin_H-chain/VPS_repeat"/>
</dbReference>
<dbReference type="SMART" id="SM00320">
    <property type="entry name" value="WD40"/>
    <property type="match status" value="2"/>
</dbReference>
<dbReference type="FunFam" id="2.130.10.10:FF:000554">
    <property type="entry name" value="Vacuolar protein sorting-associated protein 41 homolog"/>
    <property type="match status" value="1"/>
</dbReference>
<dbReference type="InterPro" id="IPR057780">
    <property type="entry name" value="Beta-prop_Vps41"/>
</dbReference>
<dbReference type="GO" id="GO:0006623">
    <property type="term" value="P:protein targeting to vacuole"/>
    <property type="evidence" value="ECO:0007669"/>
    <property type="project" value="InterPro"/>
</dbReference>
<dbReference type="Gene3D" id="1.25.40.10">
    <property type="entry name" value="Tetratricopeptide repeat domain"/>
    <property type="match status" value="1"/>
</dbReference>
<evidence type="ECO:0000256" key="6">
    <source>
        <dbReference type="ARBA" id="ARBA00029538"/>
    </source>
</evidence>
<dbReference type="Gene3D" id="2.130.10.10">
    <property type="entry name" value="YVTN repeat-like/Quinoprotein amine dehydrogenase"/>
    <property type="match status" value="1"/>
</dbReference>
<dbReference type="Pfam" id="PF23556">
    <property type="entry name" value="TPR_Vps41"/>
    <property type="match status" value="1"/>
</dbReference>
<protein>
    <recommendedName>
        <fullName evidence="6">Vacuolar protein sorting-associated protein 41 homolog</fullName>
    </recommendedName>
</protein>
<dbReference type="InterPro" id="IPR045111">
    <property type="entry name" value="Vps41/Vps8"/>
</dbReference>
<proteinExistence type="inferred from homology"/>
<evidence type="ECO:0000256" key="1">
    <source>
        <dbReference type="ARBA" id="ARBA00004132"/>
    </source>
</evidence>
<dbReference type="CDD" id="cd16687">
    <property type="entry name" value="RING-H2_Vps8"/>
    <property type="match status" value="1"/>
</dbReference>
<reference evidence="10 11" key="1">
    <citation type="journal article" date="2021" name="Nat. Plants">
        <title>The Taxus genome provides insights into paclitaxel biosynthesis.</title>
        <authorList>
            <person name="Xiong X."/>
            <person name="Gou J."/>
            <person name="Liao Q."/>
            <person name="Li Y."/>
            <person name="Zhou Q."/>
            <person name="Bi G."/>
            <person name="Li C."/>
            <person name="Du R."/>
            <person name="Wang X."/>
            <person name="Sun T."/>
            <person name="Guo L."/>
            <person name="Liang H."/>
            <person name="Lu P."/>
            <person name="Wu Y."/>
            <person name="Zhang Z."/>
            <person name="Ro D.K."/>
            <person name="Shang Y."/>
            <person name="Huang S."/>
            <person name="Yan J."/>
        </authorList>
    </citation>
    <scope>NUCLEOTIDE SEQUENCE [LARGE SCALE GENOMIC DNA]</scope>
    <source>
        <strain evidence="10">Ta-2019</strain>
    </source>
</reference>
<feature type="region of interest" description="Disordered" evidence="8">
    <location>
        <begin position="1"/>
        <end position="25"/>
    </location>
</feature>
<feature type="compositionally biased region" description="Acidic residues" evidence="8">
    <location>
        <begin position="978"/>
        <end position="989"/>
    </location>
</feature>
<dbReference type="SUPFAM" id="SSF50978">
    <property type="entry name" value="WD40 repeat-like"/>
    <property type="match status" value="1"/>
</dbReference>
<accession>A0AA38LKT9</accession>
<dbReference type="GO" id="GO:0005794">
    <property type="term" value="C:Golgi apparatus"/>
    <property type="evidence" value="ECO:0007669"/>
    <property type="project" value="UniProtKB-SubCell"/>
</dbReference>
<comment type="subcellular location">
    <subcellularLocation>
        <location evidence="1">Cytoplasmic vesicle</location>
        <location evidence="1">Clathrin-coated vesicle</location>
    </subcellularLocation>
    <subcellularLocation>
        <location evidence="2">Late endosome</location>
    </subcellularLocation>
</comment>
<dbReference type="PANTHER" id="PTHR12616">
    <property type="entry name" value="VACUOLAR PROTEIN SORTING VPS41"/>
    <property type="match status" value="1"/>
</dbReference>
<evidence type="ECO:0000256" key="4">
    <source>
        <dbReference type="ARBA" id="ARBA00022448"/>
    </source>
</evidence>
<dbReference type="PROSITE" id="PS50236">
    <property type="entry name" value="CHCR"/>
    <property type="match status" value="1"/>
</dbReference>
<dbReference type="InterPro" id="IPR015943">
    <property type="entry name" value="WD40/YVTN_repeat-like_dom_sf"/>
</dbReference>
<dbReference type="GO" id="GO:0016236">
    <property type="term" value="P:macroautophagy"/>
    <property type="evidence" value="ECO:0007669"/>
    <property type="project" value="TreeGrafter"/>
</dbReference>
<sequence length="1012" mass="113148">PDMGKEVTDYAASDGGGGGRVNGKTIATTPLAVAVTEEPHLNRDDHAYNLIYNTNGNNDGVDGDDERDDEEDDGPEEDEEEEEEEEEPKFKYQKMGGSISTVLHSDAASCITVSERMIALGTLDGTVHILDYQGNQVKEFAAHNATVNDLSFDLDGEYIGSCSDDGYVVINSLFTDERGKFEYHRPMKAVALDPDYARKSSRRFAAGGLAGELLLNSKGWLGYRDQVLHSGEGPIHAVKWRSSLLAWANDVGVKVYDTASNQRITYIERPDDSPRAELLQPHLVWQDETLLVIGWGTSVKIAAIRSKPHGGTNVTDRKYATHTGAKHVDIVAAFQTTYFISGLAPYGDSLIILAYIPDREDGENEVGNTVSSRQGCAQRPEVHVVTWKNEDLATDELPINGFEHFKAKDYLLAHASFLGSSSVGGHWNAGEEPLYFIVFPKGVIISRPRDADDHIAWLLQHQQHDKALAAIEAGKARIELLDEVGSKYLHYLVFSERQYAKAAALCPKLLRGSAAAWERWVFEFARDRQLPLLVPYIPTANPQLRDTVYEAALIALATNPAFHKQLLSTIRTWPPSIYSPSTVIDAIEPQLNMSSTTPTLREALADLYVIDKQYEKAFAIYADLRKPDIFEFIEEHNLYDSLQGKAEALMNLDLKRAVVLLVQQRKLIQPSDVVSQLLKLGNDKTHRYFLHEYLHALFETDPNAGEDYHGLQVELYAEYEPRLLLPFLRSSQHYSLDKAYEICIRRSLIKEQVFILGRMGNSRKALALIINELEDMEQAIEFVTMQRDDDLWEELIKHSLRNPEMVGMLLEHTVGNLDPLHIVNMVPNGLRIPRLRDRLVKIITDYRTETSLRHGCNDILKADCVNLLVKYFYEARHGIYIGSREDGLDANQLRAKDERGLRSGKSTTKTLNSRATGRCCICLDPISIQNVSIVAFFCTHTYHATCLTDTSTSVVKNSSHKSDSKVSGGFGDPGESSFNDEESEDESSTDSDGLQMRCILCTTAAKSSKRKA</sequence>
<dbReference type="SMART" id="SM00184">
    <property type="entry name" value="RING"/>
    <property type="match status" value="1"/>
</dbReference>
<keyword evidence="11" id="KW-1185">Reference proteome</keyword>
<feature type="repeat" description="CHCR" evidence="7">
    <location>
        <begin position="661"/>
        <end position="808"/>
    </location>
</feature>
<dbReference type="InterPro" id="IPR001841">
    <property type="entry name" value="Znf_RING"/>
</dbReference>
<evidence type="ECO:0000256" key="8">
    <source>
        <dbReference type="SAM" id="MobiDB-lite"/>
    </source>
</evidence>
<evidence type="ECO:0000256" key="5">
    <source>
        <dbReference type="ARBA" id="ARBA00022927"/>
    </source>
</evidence>
<evidence type="ECO:0000313" key="10">
    <source>
        <dbReference type="EMBL" id="KAH9326180.1"/>
    </source>
</evidence>
<feature type="non-terminal residue" evidence="10">
    <location>
        <position position="1012"/>
    </location>
</feature>
<comment type="similarity">
    <text evidence="3">Belongs to the VPS41 family.</text>
</comment>
<dbReference type="PANTHER" id="PTHR12616:SF1">
    <property type="entry name" value="VACUOLAR PROTEIN SORTING-ASSOCIATED PROTEIN 41 HOMOLOG"/>
    <property type="match status" value="1"/>
</dbReference>
<keyword evidence="5" id="KW-0653">Protein transport</keyword>
<dbReference type="SUPFAM" id="SSF57850">
    <property type="entry name" value="RING/U-box"/>
    <property type="match status" value="1"/>
</dbReference>
<dbReference type="OMA" id="PQLVWQD"/>
<dbReference type="InterPro" id="IPR057779">
    <property type="entry name" value="Znf_RING_Vps41"/>
</dbReference>
<gene>
    <name evidence="10" type="ORF">KI387_006358</name>
</gene>
<evidence type="ECO:0000256" key="7">
    <source>
        <dbReference type="PROSITE-ProRule" id="PRU01006"/>
    </source>
</evidence>
<evidence type="ECO:0000313" key="11">
    <source>
        <dbReference type="Proteomes" id="UP000824469"/>
    </source>
</evidence>
<dbReference type="InterPro" id="IPR001680">
    <property type="entry name" value="WD40_rpt"/>
</dbReference>
<dbReference type="GO" id="GO:0034058">
    <property type="term" value="P:endosomal vesicle fusion"/>
    <property type="evidence" value="ECO:0007669"/>
    <property type="project" value="InterPro"/>
</dbReference>
<organism evidence="10 11">
    <name type="scientific">Taxus chinensis</name>
    <name type="common">Chinese yew</name>
    <name type="synonym">Taxus wallichiana var. chinensis</name>
    <dbReference type="NCBI Taxonomy" id="29808"/>
    <lineage>
        <taxon>Eukaryota</taxon>
        <taxon>Viridiplantae</taxon>
        <taxon>Streptophyta</taxon>
        <taxon>Embryophyta</taxon>
        <taxon>Tracheophyta</taxon>
        <taxon>Spermatophyta</taxon>
        <taxon>Pinopsida</taxon>
        <taxon>Pinidae</taxon>
        <taxon>Conifers II</taxon>
        <taxon>Cupressales</taxon>
        <taxon>Taxaceae</taxon>
        <taxon>Taxus</taxon>
    </lineage>
</organism>
<dbReference type="PIRSF" id="PIRSF028921">
    <property type="entry name" value="VPS41"/>
    <property type="match status" value="1"/>
</dbReference>
<feature type="compositionally biased region" description="Acidic residues" evidence="8">
    <location>
        <begin position="61"/>
        <end position="87"/>
    </location>
</feature>
<dbReference type="GO" id="GO:0030136">
    <property type="term" value="C:clathrin-coated vesicle"/>
    <property type="evidence" value="ECO:0007669"/>
    <property type="project" value="UniProtKB-SubCell"/>
</dbReference>
<feature type="domain" description="RING-type" evidence="9">
    <location>
        <begin position="919"/>
        <end position="1001"/>
    </location>
</feature>
<dbReference type="AlphaFoldDB" id="A0AA38LKT9"/>
<comment type="caution">
    <text evidence="10">The sequence shown here is derived from an EMBL/GenBank/DDBJ whole genome shotgun (WGS) entry which is preliminary data.</text>
</comment>
<evidence type="ECO:0000256" key="2">
    <source>
        <dbReference type="ARBA" id="ARBA00004603"/>
    </source>
</evidence>
<feature type="compositionally biased region" description="Basic and acidic residues" evidence="8">
    <location>
        <begin position="37"/>
        <end position="47"/>
    </location>
</feature>
<dbReference type="Pfam" id="PF23555">
    <property type="entry name" value="zf-RING_Vps41"/>
    <property type="match status" value="1"/>
</dbReference>
<name>A0AA38LKT9_TAXCH</name>
<dbReference type="SMART" id="SM00299">
    <property type="entry name" value="CLH"/>
    <property type="match status" value="1"/>
</dbReference>
<evidence type="ECO:0000259" key="9">
    <source>
        <dbReference type="SMART" id="SM00184"/>
    </source>
</evidence>
<dbReference type="InterPro" id="IPR011990">
    <property type="entry name" value="TPR-like_helical_dom_sf"/>
</dbReference>
<dbReference type="InterPro" id="IPR036322">
    <property type="entry name" value="WD40_repeat_dom_sf"/>
</dbReference>
<dbReference type="Pfam" id="PF23411">
    <property type="entry name" value="Beta-prop_Vps41"/>
    <property type="match status" value="1"/>
</dbReference>
<dbReference type="EMBL" id="JAHRHJ020000002">
    <property type="protein sequence ID" value="KAH9326180.1"/>
    <property type="molecule type" value="Genomic_DNA"/>
</dbReference>
<dbReference type="InterPro" id="IPR016902">
    <property type="entry name" value="Vps41"/>
</dbReference>
<feature type="region of interest" description="Disordered" evidence="8">
    <location>
        <begin position="37"/>
        <end position="94"/>
    </location>
</feature>
<evidence type="ECO:0000256" key="3">
    <source>
        <dbReference type="ARBA" id="ARBA00009582"/>
    </source>
</evidence>
<keyword evidence="4" id="KW-0813">Transport</keyword>
<dbReference type="GO" id="GO:0005770">
    <property type="term" value="C:late endosome"/>
    <property type="evidence" value="ECO:0007669"/>
    <property type="project" value="UniProtKB-SubCell"/>
</dbReference>
<dbReference type="Proteomes" id="UP000824469">
    <property type="component" value="Unassembled WGS sequence"/>
</dbReference>
<dbReference type="GO" id="GO:0009267">
    <property type="term" value="P:cellular response to starvation"/>
    <property type="evidence" value="ECO:0007669"/>
    <property type="project" value="TreeGrafter"/>
</dbReference>
<dbReference type="GO" id="GO:0030897">
    <property type="term" value="C:HOPS complex"/>
    <property type="evidence" value="ECO:0007669"/>
    <property type="project" value="TreeGrafter"/>
</dbReference>